<dbReference type="InterPro" id="IPR000182">
    <property type="entry name" value="GNAT_dom"/>
</dbReference>
<evidence type="ECO:0000259" key="1">
    <source>
        <dbReference type="PROSITE" id="PS51186"/>
    </source>
</evidence>
<reference evidence="3 5" key="2">
    <citation type="journal article" date="2021" name="PeerJ">
        <title>Analysis of 44 Vibrio anguillarum genomes reveals high genetic diversity.</title>
        <authorList>
            <person name="Hansen M.J."/>
            <person name="Dalsgaard I."/>
        </authorList>
    </citation>
    <scope>NUCLEOTIDE SEQUENCE [LARGE SCALE GENOMIC DNA]</scope>
    <source>
        <strain evidence="3 5">040915-1/1B</strain>
    </source>
</reference>
<evidence type="ECO:0000313" key="2">
    <source>
        <dbReference type="EMBL" id="AZS26966.1"/>
    </source>
</evidence>
<dbReference type="EMBL" id="RDPI01000104">
    <property type="protein sequence ID" value="MBF4375321.1"/>
    <property type="molecule type" value="Genomic_DNA"/>
</dbReference>
<protein>
    <submittedName>
        <fullName evidence="2">N-acetyltransferase</fullName>
    </submittedName>
</protein>
<keyword evidence="2" id="KW-0808">Transferase</keyword>
<name>A0A289GFJ3_VIBAN</name>
<dbReference type="SUPFAM" id="SSF55729">
    <property type="entry name" value="Acyl-CoA N-acyltransferases (Nat)"/>
    <property type="match status" value="1"/>
</dbReference>
<accession>A0A289GFJ3</accession>
<dbReference type="GO" id="GO:0016747">
    <property type="term" value="F:acyltransferase activity, transferring groups other than amino-acyl groups"/>
    <property type="evidence" value="ECO:0007669"/>
    <property type="project" value="InterPro"/>
</dbReference>
<dbReference type="Proteomes" id="UP000256923">
    <property type="component" value="Chromosome 2"/>
</dbReference>
<dbReference type="AlphaFoldDB" id="A0A289GFJ3"/>
<dbReference type="PROSITE" id="PS51186">
    <property type="entry name" value="GNAT"/>
    <property type="match status" value="1"/>
</dbReference>
<dbReference type="InterPro" id="IPR016181">
    <property type="entry name" value="Acyl_CoA_acyltransferase"/>
</dbReference>
<dbReference type="Pfam" id="PF13302">
    <property type="entry name" value="Acetyltransf_3"/>
    <property type="match status" value="1"/>
</dbReference>
<dbReference type="RefSeq" id="WP_019283291.1">
    <property type="nucleotide sequence ID" value="NZ_CP023055.1"/>
</dbReference>
<proteinExistence type="predicted"/>
<dbReference type="Gene3D" id="3.40.630.30">
    <property type="match status" value="1"/>
</dbReference>
<evidence type="ECO:0000313" key="3">
    <source>
        <dbReference type="EMBL" id="MBF4375321.1"/>
    </source>
</evidence>
<dbReference type="InterPro" id="IPR051531">
    <property type="entry name" value="N-acetyltransferase"/>
</dbReference>
<reference evidence="2 4" key="1">
    <citation type="submission" date="2018-12" db="EMBL/GenBank/DDBJ databases">
        <title>Characterization and Draft Genome of Vibrio anguillarum J360 Marine Pathogen Isolated from an Outbreak in Lumpfish (Cyclopterus lumpus).</title>
        <authorList>
            <person name="Vasquez J.I."/>
            <person name="Cao T."/>
            <person name="Chakraborty S."/>
            <person name="Gnanagobal H."/>
            <person name="Wescot J."/>
            <person name="Boyce D."/>
            <person name="Santander J."/>
        </authorList>
    </citation>
    <scope>NUCLEOTIDE SEQUENCE [LARGE SCALE GENOMIC DNA]</scope>
    <source>
        <strain evidence="2 4">J360</strain>
    </source>
</reference>
<organism evidence="2 4">
    <name type="scientific">Vibrio anguillarum</name>
    <name type="common">Listonella anguillarum</name>
    <dbReference type="NCBI Taxonomy" id="55601"/>
    <lineage>
        <taxon>Bacteria</taxon>
        <taxon>Pseudomonadati</taxon>
        <taxon>Pseudomonadota</taxon>
        <taxon>Gammaproteobacteria</taxon>
        <taxon>Vibrionales</taxon>
        <taxon>Vibrionaceae</taxon>
        <taxon>Vibrio</taxon>
    </lineage>
</organism>
<evidence type="ECO:0000313" key="5">
    <source>
        <dbReference type="Proteomes" id="UP000726136"/>
    </source>
</evidence>
<dbReference type="PANTHER" id="PTHR43792">
    <property type="entry name" value="GNAT FAMILY, PUTATIVE (AFU_ORTHOLOGUE AFUA_3G00765)-RELATED-RELATED"/>
    <property type="match status" value="1"/>
</dbReference>
<dbReference type="PANTHER" id="PTHR43792:SF16">
    <property type="entry name" value="N-ACETYLTRANSFERASE DOMAIN-CONTAINING PROTEIN"/>
    <property type="match status" value="1"/>
</dbReference>
<feature type="domain" description="N-acetyltransferase" evidence="1">
    <location>
        <begin position="32"/>
        <end position="173"/>
    </location>
</feature>
<keyword evidence="5" id="KW-1185">Reference proteome</keyword>
<sequence length="173" mass="19087">MQQVLVLETERLILRPFELSDAEQVSVLAGDKRIAEMTANIPHPYEVSDAISWIETHETGFASGESIVYAVVHKESCELIGAVSLPSLKDGQGILGYWLGVDFWGQGYATEASKALIEYAIECHGLTELKVMHLVGNERSKSVIDKLGVTYIENQTLRMQGGEREVCVYISAV</sequence>
<evidence type="ECO:0000313" key="4">
    <source>
        <dbReference type="Proteomes" id="UP000256923"/>
    </source>
</evidence>
<gene>
    <name evidence="2" type="ORF">DYL72_18655</name>
    <name evidence="3" type="ORF">EAY46_19985</name>
</gene>
<dbReference type="Proteomes" id="UP000726136">
    <property type="component" value="Unassembled WGS sequence"/>
</dbReference>
<dbReference type="EMBL" id="CP034673">
    <property type="protein sequence ID" value="AZS26966.1"/>
    <property type="molecule type" value="Genomic_DNA"/>
</dbReference>